<evidence type="ECO:0000256" key="1">
    <source>
        <dbReference type="SAM" id="MobiDB-lite"/>
    </source>
</evidence>
<dbReference type="EMBL" id="NMUQ01000001">
    <property type="protein sequence ID" value="OXM15770.1"/>
    <property type="molecule type" value="Genomic_DNA"/>
</dbReference>
<dbReference type="InterPro" id="IPR006311">
    <property type="entry name" value="TAT_signal"/>
</dbReference>
<dbReference type="OrthoDB" id="1738667at2"/>
<dbReference type="InterPro" id="IPR001119">
    <property type="entry name" value="SLH_dom"/>
</dbReference>
<keyword evidence="2" id="KW-0732">Signal</keyword>
<reference evidence="4 5" key="1">
    <citation type="submission" date="2017-07" db="EMBL/GenBank/DDBJ databases">
        <title>Paenibacillus herberti R33 genome sequencing and assembly.</title>
        <authorList>
            <person name="Su W."/>
        </authorList>
    </citation>
    <scope>NUCLEOTIDE SEQUENCE [LARGE SCALE GENOMIC DNA]</scope>
    <source>
        <strain evidence="4 5">R33</strain>
    </source>
</reference>
<feature type="region of interest" description="Disordered" evidence="1">
    <location>
        <begin position="309"/>
        <end position="332"/>
    </location>
</feature>
<evidence type="ECO:0000313" key="5">
    <source>
        <dbReference type="Proteomes" id="UP000215145"/>
    </source>
</evidence>
<name>A0A229P0W1_9BACL</name>
<dbReference type="AlphaFoldDB" id="A0A229P0W1"/>
<proteinExistence type="predicted"/>
<protein>
    <submittedName>
        <fullName evidence="4">S-layer protein</fullName>
    </submittedName>
</protein>
<gene>
    <name evidence="4" type="ORF">CGZ75_03355</name>
</gene>
<feature type="chain" id="PRO_5039156721" evidence="2">
    <location>
        <begin position="28"/>
        <end position="332"/>
    </location>
</feature>
<keyword evidence="5" id="KW-1185">Reference proteome</keyword>
<feature type="signal peptide" evidence="2">
    <location>
        <begin position="1"/>
        <end position="27"/>
    </location>
</feature>
<feature type="domain" description="SLH" evidence="3">
    <location>
        <begin position="26"/>
        <end position="89"/>
    </location>
</feature>
<dbReference type="PROSITE" id="PS51318">
    <property type="entry name" value="TAT"/>
    <property type="match status" value="1"/>
</dbReference>
<evidence type="ECO:0000313" key="4">
    <source>
        <dbReference type="EMBL" id="OXM15770.1"/>
    </source>
</evidence>
<sequence>MLKNLSARKLLAGSLAALMLAAAAPQAAGAFSDVGQDSNAVSIRSLEQAGLISGTGSGEFQPKSAMTYSQAVSLLVKAFSLKLDAIQFIQKPEASHYFPSMSDTAWYSEPFLIAAINGLDLDNDVKPSAPISREQFAHLLLQSILTTGDYSFNDLGIVLTDEKQIAEPYRGSVQLLLTSNIGKLEESRQFKPKEAVSRSDAAAWVDGGIKFMDKIKQNGNPDKPSSSVTPLQGLSLDTADQDEHVRKVTVTAQAPNPGYGLRISGVRFSGDKAYISVEAIKPEPGRMYPQVITDVSAVTYIDASYTPVLESTGDEGSSQPFKGGILPGKNAR</sequence>
<evidence type="ECO:0000256" key="2">
    <source>
        <dbReference type="SAM" id="SignalP"/>
    </source>
</evidence>
<dbReference type="Proteomes" id="UP000215145">
    <property type="component" value="Unassembled WGS sequence"/>
</dbReference>
<dbReference type="RefSeq" id="WP_089522862.1">
    <property type="nucleotide sequence ID" value="NZ_NMUQ01000001.1"/>
</dbReference>
<dbReference type="Pfam" id="PF00395">
    <property type="entry name" value="SLH"/>
    <property type="match status" value="1"/>
</dbReference>
<dbReference type="PROSITE" id="PS51272">
    <property type="entry name" value="SLH"/>
    <property type="match status" value="1"/>
</dbReference>
<evidence type="ECO:0000259" key="3">
    <source>
        <dbReference type="PROSITE" id="PS51272"/>
    </source>
</evidence>
<accession>A0A229P0W1</accession>
<organism evidence="4 5">
    <name type="scientific">Paenibacillus herberti</name>
    <dbReference type="NCBI Taxonomy" id="1619309"/>
    <lineage>
        <taxon>Bacteria</taxon>
        <taxon>Bacillati</taxon>
        <taxon>Bacillota</taxon>
        <taxon>Bacilli</taxon>
        <taxon>Bacillales</taxon>
        <taxon>Paenibacillaceae</taxon>
        <taxon>Paenibacillus</taxon>
    </lineage>
</organism>
<comment type="caution">
    <text evidence="4">The sequence shown here is derived from an EMBL/GenBank/DDBJ whole genome shotgun (WGS) entry which is preliminary data.</text>
</comment>